<evidence type="ECO:0000259" key="6">
    <source>
        <dbReference type="Pfam" id="PF07980"/>
    </source>
</evidence>
<dbReference type="Pfam" id="PF07980">
    <property type="entry name" value="SusD_RagB"/>
    <property type="match status" value="1"/>
</dbReference>
<evidence type="ECO:0000313" key="8">
    <source>
        <dbReference type="EMBL" id="RKN83681.1"/>
    </source>
</evidence>
<protein>
    <submittedName>
        <fullName evidence="8">RagB/SusD family nutrient uptake outer membrane protein</fullName>
    </submittedName>
</protein>
<gene>
    <name evidence="8" type="ORF">D7Z94_05410</name>
</gene>
<evidence type="ECO:0000256" key="5">
    <source>
        <dbReference type="ARBA" id="ARBA00023237"/>
    </source>
</evidence>
<comment type="caution">
    <text evidence="8">The sequence shown here is derived from an EMBL/GenBank/DDBJ whole genome shotgun (WGS) entry which is preliminary data.</text>
</comment>
<dbReference type="InterPro" id="IPR033985">
    <property type="entry name" value="SusD-like_N"/>
</dbReference>
<dbReference type="AlphaFoldDB" id="A0A3B0CET6"/>
<dbReference type="Gene3D" id="1.25.40.390">
    <property type="match status" value="1"/>
</dbReference>
<dbReference type="OrthoDB" id="5694214at2"/>
<comment type="similarity">
    <text evidence="2">Belongs to the SusD family.</text>
</comment>
<sequence>MKRIFKLTLISTVFIAFSCTDLDDELEDTLTEEFSVDGIDTSGGGGGGPLLSAFARLRAGGAGNSGHFALQGVPGDDMAVPQKGGDWFDGGIWIDLHRHTWNAANDRIDEGWNDAYGGIGECNISLDGGTLDANGTAQIRALRAYFYYRLLDLYGRVKLITTSGGDAPQSDRDAVFDFVESELLAALGISAVTASIDLSASALTTDISPYRINQFAALGLLAKLYLNAEVYTGTPRYEEADWAATYIIDNGPYQLCATGCTTPNRARRPEVETDPETLEGYAAIFATDNENNPEIIFSIEYASVGGGGMNFAQMTLHGPSQLTFGLDAAPWNGFVTLEEFYNSYEDGDLRKEANFLVGPQTDFSGNPLIDFAADDDDLQVNYTPAVNELEPNALRQGGARMKKFSFEVLGRQDMNNDYPILRLGDIHLMRGEARARAAGDWNLSLPDVNAIRTRAGVSTLGSIDADEFLAERGREMFQESSRRTDLIRFGKFQDSWWEKTNADAFRNLFPIPVNQINAAPDLTQNPGY</sequence>
<dbReference type="PROSITE" id="PS51257">
    <property type="entry name" value="PROKAR_LIPOPROTEIN"/>
    <property type="match status" value="1"/>
</dbReference>
<keyword evidence="5" id="KW-0998">Cell outer membrane</keyword>
<accession>A0A3B0CET6</accession>
<dbReference type="RefSeq" id="WP_120710887.1">
    <property type="nucleotide sequence ID" value="NZ_RBCJ01000001.1"/>
</dbReference>
<comment type="subcellular location">
    <subcellularLocation>
        <location evidence="1">Cell outer membrane</location>
    </subcellularLocation>
</comment>
<evidence type="ECO:0000256" key="1">
    <source>
        <dbReference type="ARBA" id="ARBA00004442"/>
    </source>
</evidence>
<evidence type="ECO:0000256" key="2">
    <source>
        <dbReference type="ARBA" id="ARBA00006275"/>
    </source>
</evidence>
<proteinExistence type="inferred from homology"/>
<evidence type="ECO:0000313" key="9">
    <source>
        <dbReference type="Proteomes" id="UP000276603"/>
    </source>
</evidence>
<feature type="domain" description="RagB/SusD" evidence="6">
    <location>
        <begin position="339"/>
        <end position="528"/>
    </location>
</feature>
<name>A0A3B0CET6_9FLAO</name>
<keyword evidence="3" id="KW-0732">Signal</keyword>
<evidence type="ECO:0000256" key="4">
    <source>
        <dbReference type="ARBA" id="ARBA00023136"/>
    </source>
</evidence>
<evidence type="ECO:0000259" key="7">
    <source>
        <dbReference type="Pfam" id="PF14322"/>
    </source>
</evidence>
<organism evidence="8 9">
    <name type="scientific">Ulvibacterium marinum</name>
    <dbReference type="NCBI Taxonomy" id="2419782"/>
    <lineage>
        <taxon>Bacteria</taxon>
        <taxon>Pseudomonadati</taxon>
        <taxon>Bacteroidota</taxon>
        <taxon>Flavobacteriia</taxon>
        <taxon>Flavobacteriales</taxon>
        <taxon>Flavobacteriaceae</taxon>
        <taxon>Ulvibacterium</taxon>
    </lineage>
</organism>
<dbReference type="InterPro" id="IPR011990">
    <property type="entry name" value="TPR-like_helical_dom_sf"/>
</dbReference>
<dbReference type="InterPro" id="IPR012944">
    <property type="entry name" value="SusD_RagB_dom"/>
</dbReference>
<dbReference type="Proteomes" id="UP000276603">
    <property type="component" value="Unassembled WGS sequence"/>
</dbReference>
<feature type="domain" description="SusD-like N-terminal" evidence="7">
    <location>
        <begin position="93"/>
        <end position="226"/>
    </location>
</feature>
<evidence type="ECO:0000256" key="3">
    <source>
        <dbReference type="ARBA" id="ARBA00022729"/>
    </source>
</evidence>
<dbReference type="Pfam" id="PF14322">
    <property type="entry name" value="SusD-like_3"/>
    <property type="match status" value="1"/>
</dbReference>
<dbReference type="SUPFAM" id="SSF48452">
    <property type="entry name" value="TPR-like"/>
    <property type="match status" value="1"/>
</dbReference>
<keyword evidence="9" id="KW-1185">Reference proteome</keyword>
<keyword evidence="4" id="KW-0472">Membrane</keyword>
<dbReference type="EMBL" id="RBCJ01000001">
    <property type="protein sequence ID" value="RKN83681.1"/>
    <property type="molecule type" value="Genomic_DNA"/>
</dbReference>
<dbReference type="GO" id="GO:0009279">
    <property type="term" value="C:cell outer membrane"/>
    <property type="evidence" value="ECO:0007669"/>
    <property type="project" value="UniProtKB-SubCell"/>
</dbReference>
<reference evidence="8 9" key="1">
    <citation type="submission" date="2018-10" db="EMBL/GenBank/DDBJ databases">
        <title>Ulvibacterium marinum gen. nov., sp. nov., a novel marine bacterium of the family Flavobacteriaceae, isolated from a culture of the green alga Ulva prolifera.</title>
        <authorList>
            <person name="Zhang Z."/>
        </authorList>
    </citation>
    <scope>NUCLEOTIDE SEQUENCE [LARGE SCALE GENOMIC DNA]</scope>
    <source>
        <strain evidence="8 9">CCMM003</strain>
    </source>
</reference>